<evidence type="ECO:0000313" key="3">
    <source>
        <dbReference type="EMBL" id="KAA1425381.1"/>
    </source>
</evidence>
<dbReference type="OrthoDB" id="9789941at2"/>
<feature type="signal peptide" evidence="1">
    <location>
        <begin position="1"/>
        <end position="30"/>
    </location>
</feature>
<dbReference type="Pfam" id="PF13529">
    <property type="entry name" value="Peptidase_C39_2"/>
    <property type="match status" value="1"/>
</dbReference>
<dbReference type="EMBL" id="VDFQ02000001">
    <property type="protein sequence ID" value="KAA1425381.1"/>
    <property type="molecule type" value="Genomic_DNA"/>
</dbReference>
<reference evidence="3 4" key="1">
    <citation type="submission" date="2019-09" db="EMBL/GenBank/DDBJ databases">
        <title>Mumia zhuanghuii sp. nov. isolated from the intestinal contents of plateau pika (Ochotona curzoniae) in the Qinghai-Tibet plateau of China.</title>
        <authorList>
            <person name="Tian Z."/>
        </authorList>
    </citation>
    <scope>NUCLEOTIDE SEQUENCE [LARGE SCALE GENOMIC DNA]</scope>
    <source>
        <strain evidence="4">350</strain>
    </source>
</reference>
<evidence type="ECO:0000256" key="1">
    <source>
        <dbReference type="SAM" id="SignalP"/>
    </source>
</evidence>
<dbReference type="Proteomes" id="UP000307768">
    <property type="component" value="Unassembled WGS sequence"/>
</dbReference>
<comment type="caution">
    <text evidence="3">The sequence shown here is derived from an EMBL/GenBank/DDBJ whole genome shotgun (WGS) entry which is preliminary data.</text>
</comment>
<feature type="domain" description="Peptidase C39-like" evidence="2">
    <location>
        <begin position="216"/>
        <end position="368"/>
    </location>
</feature>
<keyword evidence="1" id="KW-0732">Signal</keyword>
<name>A0A5Q6S5B9_9ACTN</name>
<evidence type="ECO:0000313" key="4">
    <source>
        <dbReference type="Proteomes" id="UP000307768"/>
    </source>
</evidence>
<dbReference type="Gene3D" id="3.90.70.10">
    <property type="entry name" value="Cysteine proteinases"/>
    <property type="match status" value="1"/>
</dbReference>
<dbReference type="RefSeq" id="WP_149768556.1">
    <property type="nucleotide sequence ID" value="NZ_VDFQ02000001.1"/>
</dbReference>
<dbReference type="InterPro" id="IPR039564">
    <property type="entry name" value="Peptidase_C39-like"/>
</dbReference>
<dbReference type="InterPro" id="IPR039563">
    <property type="entry name" value="Peptidase_C39_single_dom"/>
</dbReference>
<accession>A0A5Q6S5B9</accession>
<dbReference type="CDD" id="cd02549">
    <property type="entry name" value="Peptidase_C39A"/>
    <property type="match status" value="1"/>
</dbReference>
<sequence>MRDLPARTRVVLALVVSGALVGAFAAPAEAATTRIASQRWTSTAQLAAGTSAGTTVSAGAVRFGRAAGRTTIAGRSYEKARWTSPWAATGFGADEVVPSWNARTPGRSVVVVSVRVRDTGGRTGSWDTLARWAEKETVVRRSSGATQADDVARVVTDTVRANGSRRIAAWQVRVTLLRPKGTTTKPRLLSVGAVASVAARTSRPTSATTMTRTVELAVPRYSQMLHRRQYPRYDGGGAAWCSPTSTTMVLRSLGKGPTKGQYAWVRKGIKQRYVVHGARRTYDTRYGGTGNWGFNTAYAGSRGADAFVTRLASLREAEAFVKAGIPLVASVRFGPGGLSGAPIRSTAGHLLVIRGFTAAGNVIVNDPAAPRPSTVRRVYSRAQFERAWRTGSGGTAYVIRTGRSLPVLPGHHW</sequence>
<gene>
    <name evidence="3" type="ORF">FE697_005890</name>
</gene>
<organism evidence="3 4">
    <name type="scientific">Mumia zhuanghuii</name>
    <dbReference type="NCBI Taxonomy" id="2585211"/>
    <lineage>
        <taxon>Bacteria</taxon>
        <taxon>Bacillati</taxon>
        <taxon>Actinomycetota</taxon>
        <taxon>Actinomycetes</taxon>
        <taxon>Propionibacteriales</taxon>
        <taxon>Nocardioidaceae</taxon>
        <taxon>Mumia</taxon>
    </lineage>
</organism>
<proteinExistence type="predicted"/>
<dbReference type="AlphaFoldDB" id="A0A5Q6S5B9"/>
<evidence type="ECO:0000259" key="2">
    <source>
        <dbReference type="Pfam" id="PF13529"/>
    </source>
</evidence>
<protein>
    <submittedName>
        <fullName evidence="3">Peptidase C39 family protein</fullName>
    </submittedName>
</protein>
<feature type="chain" id="PRO_5039301860" evidence="1">
    <location>
        <begin position="31"/>
        <end position="413"/>
    </location>
</feature>